<feature type="domain" description="C2H2-type" evidence="8">
    <location>
        <begin position="549"/>
        <end position="576"/>
    </location>
</feature>
<evidence type="ECO:0000313" key="9">
    <source>
        <dbReference type="EnsemblMetazoa" id="ASTEI05149-PA"/>
    </source>
</evidence>
<dbReference type="GO" id="GO:0005634">
    <property type="term" value="C:nucleus"/>
    <property type="evidence" value="ECO:0007669"/>
    <property type="project" value="UniProtKB-SubCell"/>
</dbReference>
<dbReference type="FunFam" id="3.30.160.60:FF:002343">
    <property type="entry name" value="Zinc finger protein 33A"/>
    <property type="match status" value="1"/>
</dbReference>
<dbReference type="InterPro" id="IPR050758">
    <property type="entry name" value="Znf_C2H2-type"/>
</dbReference>
<feature type="region of interest" description="Disordered" evidence="7">
    <location>
        <begin position="1"/>
        <end position="68"/>
    </location>
</feature>
<dbReference type="SUPFAM" id="SSF57667">
    <property type="entry name" value="beta-beta-alpha zinc fingers"/>
    <property type="match status" value="5"/>
</dbReference>
<comment type="subcellular location">
    <subcellularLocation>
        <location evidence="1">Nucleus</location>
    </subcellularLocation>
</comment>
<feature type="domain" description="C2H2-type" evidence="8">
    <location>
        <begin position="577"/>
        <end position="604"/>
    </location>
</feature>
<dbReference type="SMART" id="SM00355">
    <property type="entry name" value="ZnF_C2H2"/>
    <property type="match status" value="10"/>
</dbReference>
<evidence type="ECO:0000256" key="6">
    <source>
        <dbReference type="ARBA" id="ARBA00023242"/>
    </source>
</evidence>
<name>A0A182Y9L3_ANOST</name>
<feature type="compositionally biased region" description="Basic residues" evidence="7">
    <location>
        <begin position="463"/>
        <end position="472"/>
    </location>
</feature>
<protein>
    <recommendedName>
        <fullName evidence="8">C2H2-type domain-containing protein</fullName>
    </recommendedName>
</protein>
<accession>A0A182Y9L3</accession>
<dbReference type="SMART" id="SM00868">
    <property type="entry name" value="zf-AD"/>
    <property type="match status" value="1"/>
</dbReference>
<feature type="domain" description="C2H2-type" evidence="8">
    <location>
        <begin position="661"/>
        <end position="688"/>
    </location>
</feature>
<keyword evidence="6" id="KW-0539">Nucleus</keyword>
<dbReference type="VEuPathDB" id="VectorBase:ASTEI20_032650"/>
<feature type="domain" description="C2H2-type" evidence="8">
    <location>
        <begin position="144"/>
        <end position="172"/>
    </location>
</feature>
<dbReference type="VEuPathDB" id="VectorBase:ASTEI05149"/>
<dbReference type="AlphaFoldDB" id="A0A182Y9L3"/>
<feature type="region of interest" description="Disordered" evidence="7">
    <location>
        <begin position="371"/>
        <end position="510"/>
    </location>
</feature>
<evidence type="ECO:0000256" key="2">
    <source>
        <dbReference type="ARBA" id="ARBA00022723"/>
    </source>
</evidence>
<organism evidence="9 10">
    <name type="scientific">Anopheles stephensi</name>
    <name type="common">Indo-Pakistan malaria mosquito</name>
    <dbReference type="NCBI Taxonomy" id="30069"/>
    <lineage>
        <taxon>Eukaryota</taxon>
        <taxon>Metazoa</taxon>
        <taxon>Ecdysozoa</taxon>
        <taxon>Arthropoda</taxon>
        <taxon>Hexapoda</taxon>
        <taxon>Insecta</taxon>
        <taxon>Pterygota</taxon>
        <taxon>Neoptera</taxon>
        <taxon>Endopterygota</taxon>
        <taxon>Diptera</taxon>
        <taxon>Nematocera</taxon>
        <taxon>Culicoidea</taxon>
        <taxon>Culicidae</taxon>
        <taxon>Anophelinae</taxon>
        <taxon>Anopheles</taxon>
    </lineage>
</organism>
<feature type="domain" description="C2H2-type" evidence="8">
    <location>
        <begin position="212"/>
        <end position="234"/>
    </location>
</feature>
<dbReference type="InterPro" id="IPR012934">
    <property type="entry name" value="Znf_AD"/>
</dbReference>
<evidence type="ECO:0000313" key="10">
    <source>
        <dbReference type="Proteomes" id="UP000076408"/>
    </source>
</evidence>
<dbReference type="Pfam" id="PF00096">
    <property type="entry name" value="zf-C2H2"/>
    <property type="match status" value="4"/>
</dbReference>
<feature type="domain" description="C2H2-type" evidence="8">
    <location>
        <begin position="605"/>
        <end position="632"/>
    </location>
</feature>
<evidence type="ECO:0000256" key="4">
    <source>
        <dbReference type="ARBA" id="ARBA00022771"/>
    </source>
</evidence>
<dbReference type="GO" id="GO:0008270">
    <property type="term" value="F:zinc ion binding"/>
    <property type="evidence" value="ECO:0007669"/>
    <property type="project" value="UniProtKB-KW"/>
</dbReference>
<feature type="domain" description="C2H2-type" evidence="8">
    <location>
        <begin position="115"/>
        <end position="143"/>
    </location>
</feature>
<evidence type="ECO:0000256" key="7">
    <source>
        <dbReference type="SAM" id="MobiDB-lite"/>
    </source>
</evidence>
<keyword evidence="3" id="KW-0677">Repeat</keyword>
<evidence type="ECO:0000256" key="1">
    <source>
        <dbReference type="ARBA" id="ARBA00004123"/>
    </source>
</evidence>
<dbReference type="Gene3D" id="3.30.160.60">
    <property type="entry name" value="Classic Zinc Finger"/>
    <property type="match status" value="8"/>
</dbReference>
<dbReference type="InterPro" id="IPR036236">
    <property type="entry name" value="Znf_C2H2_sf"/>
</dbReference>
<feature type="compositionally biased region" description="Basic and acidic residues" evidence="7">
    <location>
        <begin position="371"/>
        <end position="381"/>
    </location>
</feature>
<proteinExistence type="predicted"/>
<evidence type="ECO:0000259" key="8">
    <source>
        <dbReference type="PROSITE" id="PS50157"/>
    </source>
</evidence>
<dbReference type="PANTHER" id="PTHR23234:SF10">
    <property type="entry name" value="RIKEN CDNA 6720489N17 GENE-RELATED"/>
    <property type="match status" value="1"/>
</dbReference>
<feature type="compositionally biased region" description="Acidic residues" evidence="7">
    <location>
        <begin position="21"/>
        <end position="62"/>
    </location>
</feature>
<feature type="domain" description="C2H2-type" evidence="8">
    <location>
        <begin position="183"/>
        <end position="211"/>
    </location>
</feature>
<sequence length="703" mass="80060">MRYQQQKRRSTKSGHNNGGEGGEDDGEEEEDDDENDDDITDTNDGGAGEEEDDDDDDEDEGEQSSASTMASFQRNMNLMATHRSRLAASAALSARLQATPSASSSQSSSSNKGKIVCELCKKEFLYPCNLNQHKQLHHSKEKPHECRVCHYRFEYVGHLQRHIRQQHESMAEELLAPAEPQSFDCNFCGESFDTKPLLTAHVQTMHRGEKPFQCDKCPATFSYKKSYETHREEHYLTELEMCRICVTESVGQCGMDDVVDAERCLSLTMMLTTMFPTTFGQETKPVEGMDWPTKACLACKEKVLVAYELYAQLVDSEEWLQRYAEERMTVEVETVKSEQDCSTGGQYDVLIEYTFEDGNAIYTEEAEHLMDETGDDAHSEPEPIAAEEEETAHEASVTRRSTRKRNIVQVDVPAKRRTRNKIKREPVEEDDETGLEQSGSAQDSDSRRKSDAEEESTAFEKQPRKRGRKPAAKARSVNTPSEHNEEEVREKQKRAKIKASEAADDSSDQVEELQSKVDVYQCQLCDGHVYGSPMQLTAHLKAEHPDQIRTCDKCPKVFMSEPAYQHHQYCHATLRSFFCMFCDKGFQTENLLKSHTRSHTHVAEFLCSLCGKKFNSKSNLRQHLVRHTGVKAWACTQCPSRFCTKGALNLHQRTHSTLRPFSCDTCGSQFHTRYSLIKHQLIHTGERPYGCDLCPMRYVVSHY</sequence>
<dbReference type="Proteomes" id="UP000076408">
    <property type="component" value="Unassembled WGS sequence"/>
</dbReference>
<keyword evidence="10" id="KW-1185">Reference proteome</keyword>
<dbReference type="PROSITE" id="PS00028">
    <property type="entry name" value="ZINC_FINGER_C2H2_1"/>
    <property type="match status" value="9"/>
</dbReference>
<dbReference type="VEuPathDB" id="VectorBase:ASTEI20_031198"/>
<dbReference type="STRING" id="30069.A0A182Y9L3"/>
<feature type="domain" description="C2H2-type" evidence="8">
    <location>
        <begin position="633"/>
        <end position="660"/>
    </location>
</feature>
<keyword evidence="2" id="KW-0479">Metal-binding</keyword>
<dbReference type="PROSITE" id="PS50157">
    <property type="entry name" value="ZINC_FINGER_C2H2_2"/>
    <property type="match status" value="9"/>
</dbReference>
<dbReference type="EnsemblMetazoa" id="ASTEI05149-RA">
    <property type="protein sequence ID" value="ASTEI05149-PA"/>
    <property type="gene ID" value="ASTEI05149"/>
</dbReference>
<dbReference type="InterPro" id="IPR013087">
    <property type="entry name" value="Znf_C2H2_type"/>
</dbReference>
<dbReference type="VEuPathDB" id="VectorBase:ASTE007394"/>
<reference evidence="10" key="1">
    <citation type="journal article" date="2014" name="Genome Biol.">
        <title>Genome analysis of a major urban malaria vector mosquito, Anopheles stephensi.</title>
        <authorList>
            <person name="Jiang X."/>
            <person name="Peery A."/>
            <person name="Hall A.B."/>
            <person name="Sharma A."/>
            <person name="Chen X.G."/>
            <person name="Waterhouse R.M."/>
            <person name="Komissarov A."/>
            <person name="Riehle M.M."/>
            <person name="Shouche Y."/>
            <person name="Sharakhova M.V."/>
            <person name="Lawson D."/>
            <person name="Pakpour N."/>
            <person name="Arensburger P."/>
            <person name="Davidson V.L."/>
            <person name="Eiglmeier K."/>
            <person name="Emrich S."/>
            <person name="George P."/>
            <person name="Kennedy R.C."/>
            <person name="Mane S.P."/>
            <person name="Maslen G."/>
            <person name="Oringanje C."/>
            <person name="Qi Y."/>
            <person name="Settlage R."/>
            <person name="Tojo M."/>
            <person name="Tubio J.M."/>
            <person name="Unger M.F."/>
            <person name="Wang B."/>
            <person name="Vernick K.D."/>
            <person name="Ribeiro J.M."/>
            <person name="James A.A."/>
            <person name="Michel K."/>
            <person name="Riehle M.A."/>
            <person name="Luckhart S."/>
            <person name="Sharakhov I.V."/>
            <person name="Tu Z."/>
        </authorList>
    </citation>
    <scope>NUCLEOTIDE SEQUENCE [LARGE SCALE GENOMIC DNA]</scope>
    <source>
        <strain evidence="10">Indian</strain>
    </source>
</reference>
<dbReference type="Pfam" id="PF12171">
    <property type="entry name" value="zf-C2H2_jaz"/>
    <property type="match status" value="1"/>
</dbReference>
<dbReference type="GO" id="GO:0006355">
    <property type="term" value="P:regulation of DNA-templated transcription"/>
    <property type="evidence" value="ECO:0007669"/>
    <property type="project" value="UniProtKB-ARBA"/>
</dbReference>
<dbReference type="FunFam" id="3.30.160.60:FF:000145">
    <property type="entry name" value="Zinc finger protein 574"/>
    <property type="match status" value="1"/>
</dbReference>
<dbReference type="OMA" id="IANNDRF"/>
<feature type="compositionally biased region" description="Basic residues" evidence="7">
    <location>
        <begin position="1"/>
        <end position="12"/>
    </location>
</feature>
<reference evidence="9" key="2">
    <citation type="submission" date="2020-05" db="UniProtKB">
        <authorList>
            <consortium name="EnsemblMetazoa"/>
        </authorList>
    </citation>
    <scope>IDENTIFICATION</scope>
    <source>
        <strain evidence="9">Indian</strain>
    </source>
</reference>
<dbReference type="InterPro" id="IPR022755">
    <property type="entry name" value="Znf_C2H2_jaz"/>
</dbReference>
<evidence type="ECO:0000256" key="3">
    <source>
        <dbReference type="ARBA" id="ARBA00022737"/>
    </source>
</evidence>
<dbReference type="PANTHER" id="PTHR23234">
    <property type="entry name" value="ZNF44 PROTEIN"/>
    <property type="match status" value="1"/>
</dbReference>
<keyword evidence="5" id="KW-0862">Zinc</keyword>
<keyword evidence="4" id="KW-0863">Zinc-finger</keyword>
<dbReference type="VEuPathDB" id="VectorBase:ASTE007395"/>
<dbReference type="FunFam" id="3.30.160.60:FF:000100">
    <property type="entry name" value="Zinc finger 45-like"/>
    <property type="match status" value="1"/>
</dbReference>
<evidence type="ECO:0000256" key="5">
    <source>
        <dbReference type="ARBA" id="ARBA00022833"/>
    </source>
</evidence>